<name>A0A4R9BT56_9MICO</name>
<keyword evidence="1" id="KW-0732">Signal</keyword>
<keyword evidence="3" id="KW-1185">Reference proteome</keyword>
<evidence type="ECO:0000313" key="3">
    <source>
        <dbReference type="Proteomes" id="UP000297626"/>
    </source>
</evidence>
<accession>A0A4R9BT56</accession>
<dbReference type="Proteomes" id="UP000297626">
    <property type="component" value="Unassembled WGS sequence"/>
</dbReference>
<evidence type="ECO:0000313" key="2">
    <source>
        <dbReference type="EMBL" id="TFD89906.1"/>
    </source>
</evidence>
<gene>
    <name evidence="2" type="ORF">E3T51_04145</name>
</gene>
<proteinExistence type="predicted"/>
<dbReference type="RefSeq" id="WP_134527875.1">
    <property type="nucleotide sequence ID" value="NZ_SOHN01000008.1"/>
</dbReference>
<feature type="chain" id="PRO_5020589533" description="Lipoprotein" evidence="1">
    <location>
        <begin position="27"/>
        <end position="360"/>
    </location>
</feature>
<organism evidence="2 3">
    <name type="scientific">Cryobacterium serini</name>
    <dbReference type="NCBI Taxonomy" id="1259201"/>
    <lineage>
        <taxon>Bacteria</taxon>
        <taxon>Bacillati</taxon>
        <taxon>Actinomycetota</taxon>
        <taxon>Actinomycetes</taxon>
        <taxon>Micrococcales</taxon>
        <taxon>Microbacteriaceae</taxon>
        <taxon>Cryobacterium</taxon>
    </lineage>
</organism>
<dbReference type="PROSITE" id="PS51257">
    <property type="entry name" value="PROKAR_LIPOPROTEIN"/>
    <property type="match status" value="1"/>
</dbReference>
<evidence type="ECO:0000256" key="1">
    <source>
        <dbReference type="SAM" id="SignalP"/>
    </source>
</evidence>
<reference evidence="2 3" key="1">
    <citation type="submission" date="2019-03" db="EMBL/GenBank/DDBJ databases">
        <title>Genomics of glacier-inhabiting Cryobacterium strains.</title>
        <authorList>
            <person name="Liu Q."/>
            <person name="Xin Y.-H."/>
        </authorList>
    </citation>
    <scope>NUCLEOTIDE SEQUENCE [LARGE SCALE GENOMIC DNA]</scope>
    <source>
        <strain evidence="2 3">Sr54</strain>
    </source>
</reference>
<dbReference type="EMBL" id="SOHN01000008">
    <property type="protein sequence ID" value="TFD89906.1"/>
    <property type="molecule type" value="Genomic_DNA"/>
</dbReference>
<dbReference type="AlphaFoldDB" id="A0A4R9BT56"/>
<comment type="caution">
    <text evidence="2">The sequence shown here is derived from an EMBL/GenBank/DDBJ whole genome shotgun (WGS) entry which is preliminary data.</text>
</comment>
<protein>
    <recommendedName>
        <fullName evidence="4">Lipoprotein</fullName>
    </recommendedName>
</protein>
<sequence>MRNARRPLSFAMIAALIVVGLTGCGAAGTPTTVLAHYVQALNDGDYEAALALVAEPGDVVSASITALGEVSIPEPLQISEDFAPEVSAGSINFRIGDDQGPTSFVQVDGSWKLEKPLFFTPVPFDNKSLSALGITLTASSGSKVATDGYLLITEAGTHKFSGAYPGNDIFEPGTEQYSFTFENAGNPGVFKLDGSDAVRDTPVFTEAFRSDTSAVVEDTAVKYDFTDFGYSVGFFRKNANLGVFEVTFGGVDAATCVGGRWDLADDLLELGSCTPDSATLTFTTDWNQEGLSWPDAPADSLWNGQFPAGTTFTYPDVAELVRARGSSVQVSLDIDAGTLTSVDSHSTGHRGTHLLVLPAQ</sequence>
<evidence type="ECO:0008006" key="4">
    <source>
        <dbReference type="Google" id="ProtNLM"/>
    </source>
</evidence>
<feature type="signal peptide" evidence="1">
    <location>
        <begin position="1"/>
        <end position="26"/>
    </location>
</feature>